<dbReference type="Proteomes" id="UP000197277">
    <property type="component" value="Unassembled WGS sequence"/>
</dbReference>
<comment type="caution">
    <text evidence="1">The sequence shown here is derived from an EMBL/GenBank/DDBJ whole genome shotgun (WGS) entry which is preliminary data.</text>
</comment>
<gene>
    <name evidence="1" type="ORF">CDA63_19130</name>
</gene>
<name>A0A246FIP7_9BACT</name>
<organism evidence="1 2">
    <name type="scientific">Hymenobacter amundsenii</name>
    <dbReference type="NCBI Taxonomy" id="2006685"/>
    <lineage>
        <taxon>Bacteria</taxon>
        <taxon>Pseudomonadati</taxon>
        <taxon>Bacteroidota</taxon>
        <taxon>Cytophagia</taxon>
        <taxon>Cytophagales</taxon>
        <taxon>Hymenobacteraceae</taxon>
        <taxon>Hymenobacter</taxon>
    </lineage>
</organism>
<protein>
    <submittedName>
        <fullName evidence="1">Uncharacterized protein</fullName>
    </submittedName>
</protein>
<dbReference type="AlphaFoldDB" id="A0A246FIP7"/>
<sequence length="182" mass="19765">MRKFNGLRPQDIVVLLKLVASGSQRVWLGKELASELSLSASEVSEALARCRYSRLLAPDSGIHQLRARAVLEFLLHGLPYVFAVHPGAHVRGTLTASSAAPLDKTFGVEPAYVWPNAAGEAWGAAIEPLYPGVVEAVQKDARLYELLALVDALRLGRPRERRVAAQLLEEAITDNNHSAHAS</sequence>
<evidence type="ECO:0000313" key="2">
    <source>
        <dbReference type="Proteomes" id="UP000197277"/>
    </source>
</evidence>
<dbReference type="OrthoDB" id="194359at2"/>
<reference evidence="1 2" key="1">
    <citation type="submission" date="2017-06" db="EMBL/GenBank/DDBJ databases">
        <title>Hymenobacter amundsenii sp. nov. isolated from regoliths in Antarctica.</title>
        <authorList>
            <person name="Sedlacek I."/>
            <person name="Kralova S."/>
            <person name="Pantucek R."/>
            <person name="Svec P."/>
            <person name="Holochova P."/>
            <person name="Stankova E."/>
            <person name="Vrbovska V."/>
            <person name="Busse H.-J."/>
        </authorList>
    </citation>
    <scope>NUCLEOTIDE SEQUENCE [LARGE SCALE GENOMIC DNA]</scope>
    <source>
        <strain evidence="1 2">CCM 8682</strain>
    </source>
</reference>
<accession>A0A246FIP7</accession>
<proteinExistence type="predicted"/>
<dbReference type="EMBL" id="NIRR01000060">
    <property type="protein sequence ID" value="OWP61505.1"/>
    <property type="molecule type" value="Genomic_DNA"/>
</dbReference>
<keyword evidence="2" id="KW-1185">Reference proteome</keyword>
<dbReference type="RefSeq" id="WP_088466061.1">
    <property type="nucleotide sequence ID" value="NZ_NIRR01000060.1"/>
</dbReference>
<evidence type="ECO:0000313" key="1">
    <source>
        <dbReference type="EMBL" id="OWP61505.1"/>
    </source>
</evidence>